<dbReference type="AlphaFoldDB" id="A0A6G4XXC8"/>
<evidence type="ECO:0000256" key="1">
    <source>
        <dbReference type="SAM" id="MobiDB-lite"/>
    </source>
</evidence>
<sequence>MKSTAARGSAGFADLLCFKTSNFGFGQGAGGVSPHAVELCVAIEPIGPPLPTAAEPGSGSRNRVGDEAVGQRLRDLVGREVEQAFPATPTAGRSGVDMPELADLTLFP</sequence>
<accession>A0A6G4XXC8</accession>
<name>A0A6G4XXC8_9ACTN</name>
<dbReference type="RefSeq" id="WP_165337214.1">
    <property type="nucleotide sequence ID" value="NZ_JAAKZW010000432.1"/>
</dbReference>
<feature type="region of interest" description="Disordered" evidence="1">
    <location>
        <begin position="48"/>
        <end position="69"/>
    </location>
</feature>
<evidence type="ECO:0000313" key="3">
    <source>
        <dbReference type="Proteomes" id="UP000481109"/>
    </source>
</evidence>
<dbReference type="Proteomes" id="UP000481109">
    <property type="component" value="Unassembled WGS sequence"/>
</dbReference>
<comment type="caution">
    <text evidence="2">The sequence shown here is derived from an EMBL/GenBank/DDBJ whole genome shotgun (WGS) entry which is preliminary data.</text>
</comment>
<evidence type="ECO:0000313" key="2">
    <source>
        <dbReference type="EMBL" id="NGO81842.1"/>
    </source>
</evidence>
<protein>
    <submittedName>
        <fullName evidence="2">Uncharacterized protein</fullName>
    </submittedName>
</protein>
<gene>
    <name evidence="2" type="ORF">G6045_40290</name>
</gene>
<keyword evidence="3" id="KW-1185">Reference proteome</keyword>
<reference evidence="2 3" key="1">
    <citation type="submission" date="2020-02" db="EMBL/GenBank/DDBJ databases">
        <title>Whole-genome analyses of novel actinobacteria.</title>
        <authorList>
            <person name="Sahin N."/>
            <person name="Tokatli A."/>
        </authorList>
    </citation>
    <scope>NUCLEOTIDE SEQUENCE [LARGE SCALE GENOMIC DNA]</scope>
    <source>
        <strain evidence="2 3">YC504</strain>
    </source>
</reference>
<feature type="region of interest" description="Disordered" evidence="1">
    <location>
        <begin position="83"/>
        <end position="108"/>
    </location>
</feature>
<dbReference type="EMBL" id="JAAKZW010000432">
    <property type="protein sequence ID" value="NGO81842.1"/>
    <property type="molecule type" value="Genomic_DNA"/>
</dbReference>
<organism evidence="2 3">
    <name type="scientific">Streptomyces mesophilus</name>
    <dbReference type="NCBI Taxonomy" id="1775132"/>
    <lineage>
        <taxon>Bacteria</taxon>
        <taxon>Bacillati</taxon>
        <taxon>Actinomycetota</taxon>
        <taxon>Actinomycetes</taxon>
        <taxon>Kitasatosporales</taxon>
        <taxon>Streptomycetaceae</taxon>
        <taxon>Streptomyces</taxon>
    </lineage>
</organism>
<proteinExistence type="predicted"/>